<comment type="caution">
    <text evidence="2">The sequence shown here is derived from an EMBL/GenBank/DDBJ whole genome shotgun (WGS) entry which is preliminary data.</text>
</comment>
<feature type="transmembrane region" description="Helical" evidence="1">
    <location>
        <begin position="12"/>
        <end position="31"/>
    </location>
</feature>
<name>A0A2M6W769_9BACT</name>
<dbReference type="InterPro" id="IPR010718">
    <property type="entry name" value="DUF1294"/>
</dbReference>
<organism evidence="2 3">
    <name type="scientific">Candidatus Magasanikbacteria bacterium CG10_big_fil_rev_8_21_14_0_10_36_32</name>
    <dbReference type="NCBI Taxonomy" id="1974646"/>
    <lineage>
        <taxon>Bacteria</taxon>
        <taxon>Candidatus Magasanikiibacteriota</taxon>
    </lineage>
</organism>
<keyword evidence="1" id="KW-0812">Transmembrane</keyword>
<keyword evidence="1" id="KW-1133">Transmembrane helix</keyword>
<evidence type="ECO:0000313" key="3">
    <source>
        <dbReference type="Proteomes" id="UP000231426"/>
    </source>
</evidence>
<dbReference type="EMBL" id="PFBV01000003">
    <property type="protein sequence ID" value="PIT88597.1"/>
    <property type="molecule type" value="Genomic_DNA"/>
</dbReference>
<dbReference type="GO" id="GO:0003676">
    <property type="term" value="F:nucleic acid binding"/>
    <property type="evidence" value="ECO:0007669"/>
    <property type="project" value="InterPro"/>
</dbReference>
<dbReference type="AlphaFoldDB" id="A0A2M6W769"/>
<evidence type="ECO:0000256" key="1">
    <source>
        <dbReference type="SAM" id="Phobius"/>
    </source>
</evidence>
<dbReference type="PIRSF" id="PIRSF002599">
    <property type="entry name" value="Cold_shock_A"/>
    <property type="match status" value="1"/>
</dbReference>
<dbReference type="Pfam" id="PF06961">
    <property type="entry name" value="DUF1294"/>
    <property type="match status" value="1"/>
</dbReference>
<accession>A0A2M6W769</accession>
<feature type="transmembrane region" description="Helical" evidence="1">
    <location>
        <begin position="43"/>
        <end position="64"/>
    </location>
</feature>
<gene>
    <name evidence="2" type="ORF">COU29_02355</name>
</gene>
<sequence length="100" mass="11615">MEYLKELYQQHIVLAWYLLVINFLTFFFYGVDKAKSAAKAWRISERTLLIMALVGGSIGAMTGIKLFRHKTQKNSFLAWLAIILILQITLVYFLITHYAI</sequence>
<keyword evidence="1" id="KW-0472">Membrane</keyword>
<dbReference type="Proteomes" id="UP000231426">
    <property type="component" value="Unassembled WGS sequence"/>
</dbReference>
<evidence type="ECO:0000313" key="2">
    <source>
        <dbReference type="EMBL" id="PIT88597.1"/>
    </source>
</evidence>
<protein>
    <submittedName>
        <fullName evidence="2">DUF1294 domain-containing protein</fullName>
    </submittedName>
</protein>
<dbReference type="InterPro" id="IPR012156">
    <property type="entry name" value="Cold_shock_CspA"/>
</dbReference>
<feature type="transmembrane region" description="Helical" evidence="1">
    <location>
        <begin position="76"/>
        <end position="95"/>
    </location>
</feature>
<reference evidence="3" key="1">
    <citation type="submission" date="2017-09" db="EMBL/GenBank/DDBJ databases">
        <title>Depth-based differentiation of microbial function through sediment-hosted aquifers and enrichment of novel symbionts in the deep terrestrial subsurface.</title>
        <authorList>
            <person name="Probst A.J."/>
            <person name="Ladd B."/>
            <person name="Jarett J.K."/>
            <person name="Geller-Mcgrath D.E."/>
            <person name="Sieber C.M.K."/>
            <person name="Emerson J.B."/>
            <person name="Anantharaman K."/>
            <person name="Thomas B.C."/>
            <person name="Malmstrom R."/>
            <person name="Stieglmeier M."/>
            <person name="Klingl A."/>
            <person name="Woyke T."/>
            <person name="Ryan C.M."/>
            <person name="Banfield J.F."/>
        </authorList>
    </citation>
    <scope>NUCLEOTIDE SEQUENCE [LARGE SCALE GENOMIC DNA]</scope>
</reference>
<proteinExistence type="predicted"/>